<reference evidence="1" key="2">
    <citation type="submission" date="2009-08" db="EMBL/GenBank/DDBJ databases">
        <authorList>
            <person name="Shrivastava S."/>
            <person name="Brinkac L.M."/>
            <person name="Dodson R.J."/>
            <person name="Harkins D.M."/>
            <person name="Durkin A.S."/>
            <person name="Sutton G."/>
        </authorList>
    </citation>
    <scope>NUCLEOTIDE SEQUENCE</scope>
    <source>
        <strain evidence="1">Eklund 17B</strain>
    </source>
</reference>
<dbReference type="KEGG" id="cbk:CLL_A2741"/>
<evidence type="ECO:0000313" key="1">
    <source>
        <dbReference type="EMBL" id="ACD24969.1"/>
    </source>
</evidence>
<dbReference type="AlphaFoldDB" id="B2TNX2"/>
<proteinExistence type="predicted"/>
<reference evidence="1" key="1">
    <citation type="submission" date="2009-06" db="EMBL/GenBank/DDBJ databases">
        <authorList>
            <consortium name="US DOE Joint Genome Institute (JGI-PGF)"/>
            <person name="Lucas S."/>
            <person name="Copeland A."/>
            <person name="Lapidus A."/>
            <person name="Glavina del Rio T."/>
            <person name="Dalin E."/>
            <person name="Tice H."/>
            <person name="Bruce D."/>
            <person name="Goodwin L."/>
            <person name="Pitluck S."/>
            <person name="Kyrpides N."/>
            <person name="Mavromatis K."/>
            <person name="Ivanova N."/>
            <person name="Saunders E."/>
            <person name="Brettin T."/>
            <person name="Detter J.C."/>
            <person name="Han C."/>
            <person name="Larimer F."/>
            <person name="Land M."/>
            <person name="Hauser L."/>
            <person name="Markowitz V."/>
            <person name="Cheng J.-F."/>
            <person name="Hugenholtz P."/>
            <person name="Woyke T."/>
            <person name="Wu D."/>
            <person name="Gronow S."/>
            <person name="Klenk H.-P."/>
            <person name="Eisen J.A."/>
        </authorList>
    </citation>
    <scope>NUCLEOTIDE SEQUENCE</scope>
    <source>
        <strain evidence="1">Eklund 17B</strain>
    </source>
</reference>
<accession>B2TNX2</accession>
<sequence>MVDNIQNKTVNMANYIVEKRIETIERKMKEIVEFLKIDIINKELLKEYEHRIQHDGNIEKHMLYKGETELASFTMTLDDYGWRPSETKYILN</sequence>
<gene>
    <name evidence="1" type="ordered locus">CLL_A2741</name>
</gene>
<protein>
    <submittedName>
        <fullName evidence="1">Uncharacterized protein</fullName>
    </submittedName>
</protein>
<dbReference type="HOGENOM" id="CLU_2407995_0_0_9"/>
<name>B2TNX2_CLOBB</name>
<dbReference type="EMBL" id="CP001056">
    <property type="protein sequence ID" value="ACD24969.1"/>
    <property type="molecule type" value="Genomic_DNA"/>
</dbReference>
<organism evidence="1">
    <name type="scientific">Clostridium botulinum (strain Eklund 17B / Type B)</name>
    <dbReference type="NCBI Taxonomy" id="935198"/>
    <lineage>
        <taxon>Bacteria</taxon>
        <taxon>Bacillati</taxon>
        <taxon>Bacillota</taxon>
        <taxon>Clostridia</taxon>
        <taxon>Eubacteriales</taxon>
        <taxon>Clostridiaceae</taxon>
        <taxon>Clostridium</taxon>
    </lineage>
</organism>